<feature type="domain" description="HTH araC/xylS-type" evidence="5">
    <location>
        <begin position="201"/>
        <end position="302"/>
    </location>
</feature>
<dbReference type="PANTHER" id="PTHR46796">
    <property type="entry name" value="HTH-TYPE TRANSCRIPTIONAL ACTIVATOR RHAS-RELATED"/>
    <property type="match status" value="1"/>
</dbReference>
<dbReference type="InterPro" id="IPR050204">
    <property type="entry name" value="AraC_XylS_family_regulators"/>
</dbReference>
<evidence type="ECO:0000313" key="6">
    <source>
        <dbReference type="EMBL" id="RZT86370.1"/>
    </source>
</evidence>
<feature type="region of interest" description="Disordered" evidence="4">
    <location>
        <begin position="141"/>
        <end position="173"/>
    </location>
</feature>
<dbReference type="Gene3D" id="1.10.10.60">
    <property type="entry name" value="Homeodomain-like"/>
    <property type="match status" value="1"/>
</dbReference>
<organism evidence="6 7">
    <name type="scientific">Pseudonocardia sediminis</name>
    <dbReference type="NCBI Taxonomy" id="1397368"/>
    <lineage>
        <taxon>Bacteria</taxon>
        <taxon>Bacillati</taxon>
        <taxon>Actinomycetota</taxon>
        <taxon>Actinomycetes</taxon>
        <taxon>Pseudonocardiales</taxon>
        <taxon>Pseudonocardiaceae</taxon>
        <taxon>Pseudonocardia</taxon>
    </lineage>
</organism>
<proteinExistence type="predicted"/>
<comment type="caution">
    <text evidence="6">The sequence shown here is derived from an EMBL/GenBank/DDBJ whole genome shotgun (WGS) entry which is preliminary data.</text>
</comment>
<dbReference type="InterPro" id="IPR018060">
    <property type="entry name" value="HTH_AraC"/>
</dbReference>
<feature type="compositionally biased region" description="Gly residues" evidence="4">
    <location>
        <begin position="141"/>
        <end position="158"/>
    </location>
</feature>
<dbReference type="SMART" id="SM00342">
    <property type="entry name" value="HTH_ARAC"/>
    <property type="match status" value="1"/>
</dbReference>
<reference evidence="6 7" key="1">
    <citation type="submission" date="2019-02" db="EMBL/GenBank/DDBJ databases">
        <title>Sequencing the genomes of 1000 actinobacteria strains.</title>
        <authorList>
            <person name="Klenk H.-P."/>
        </authorList>
    </citation>
    <scope>NUCLEOTIDE SEQUENCE [LARGE SCALE GENOMIC DNA]</scope>
    <source>
        <strain evidence="6 7">DSM 45779</strain>
    </source>
</reference>
<dbReference type="Pfam" id="PF12833">
    <property type="entry name" value="HTH_18"/>
    <property type="match status" value="1"/>
</dbReference>
<dbReference type="RefSeq" id="WP_242623134.1">
    <property type="nucleotide sequence ID" value="NZ_SHKL01000001.1"/>
</dbReference>
<accession>A0A4V2FQX1</accession>
<dbReference type="AlphaFoldDB" id="A0A4V2FQX1"/>
<dbReference type="PANTHER" id="PTHR46796:SF15">
    <property type="entry name" value="BLL1074 PROTEIN"/>
    <property type="match status" value="1"/>
</dbReference>
<dbReference type="GO" id="GO:0043565">
    <property type="term" value="F:sequence-specific DNA binding"/>
    <property type="evidence" value="ECO:0007669"/>
    <property type="project" value="InterPro"/>
</dbReference>
<keyword evidence="3" id="KW-0804">Transcription</keyword>
<keyword evidence="1" id="KW-0805">Transcription regulation</keyword>
<dbReference type="Pfam" id="PF20240">
    <property type="entry name" value="DUF6597"/>
    <property type="match status" value="1"/>
</dbReference>
<keyword evidence="7" id="KW-1185">Reference proteome</keyword>
<sequence length="303" mass="30980">MSGSRYRELVPQRLPAPVRALVECAWRAEVPAGAAPHEQRVLPDGCMDLLLADGRIVVAGPDTAAHVARSVPGSATVGLRFHPGALPALLGVAADAVRDHRVDLLELIPRGRPAARSAIGSTAEMRLTVAGGSADDADVHLGGGGPAARHGGSGPGARHGGDRTATHRGGTGPVARLGGTGLAALLDTTTALLAAAEQDRHRLPEPLPGSALRALTAGMPAAEVADRVGVTTRTLHRRCLATLGYGPSVARRVLRFRTATGLLYAGVPPAEVAARAGYADQPHLSREVRALAGVSPGELAPPR</sequence>
<keyword evidence="2 6" id="KW-0238">DNA-binding</keyword>
<gene>
    <name evidence="6" type="ORF">EV383_3263</name>
</gene>
<protein>
    <submittedName>
        <fullName evidence="6">AraC-like DNA-binding protein</fullName>
    </submittedName>
</protein>
<dbReference type="PROSITE" id="PS01124">
    <property type="entry name" value="HTH_ARAC_FAMILY_2"/>
    <property type="match status" value="1"/>
</dbReference>
<evidence type="ECO:0000256" key="4">
    <source>
        <dbReference type="SAM" id="MobiDB-lite"/>
    </source>
</evidence>
<dbReference type="EMBL" id="SHKL01000001">
    <property type="protein sequence ID" value="RZT86370.1"/>
    <property type="molecule type" value="Genomic_DNA"/>
</dbReference>
<dbReference type="Proteomes" id="UP000291591">
    <property type="component" value="Unassembled WGS sequence"/>
</dbReference>
<evidence type="ECO:0000259" key="5">
    <source>
        <dbReference type="PROSITE" id="PS01124"/>
    </source>
</evidence>
<dbReference type="GO" id="GO:0003700">
    <property type="term" value="F:DNA-binding transcription factor activity"/>
    <property type="evidence" value="ECO:0007669"/>
    <property type="project" value="InterPro"/>
</dbReference>
<evidence type="ECO:0000313" key="7">
    <source>
        <dbReference type="Proteomes" id="UP000291591"/>
    </source>
</evidence>
<evidence type="ECO:0000256" key="3">
    <source>
        <dbReference type="ARBA" id="ARBA00023163"/>
    </source>
</evidence>
<name>A0A4V2FQX1_PSEST</name>
<evidence type="ECO:0000256" key="2">
    <source>
        <dbReference type="ARBA" id="ARBA00023125"/>
    </source>
</evidence>
<evidence type="ECO:0000256" key="1">
    <source>
        <dbReference type="ARBA" id="ARBA00023015"/>
    </source>
</evidence>
<dbReference type="InterPro" id="IPR046532">
    <property type="entry name" value="DUF6597"/>
</dbReference>